<dbReference type="STRING" id="517719.SAMN05421762_0403"/>
<keyword evidence="3" id="KW-1185">Reference proteome</keyword>
<sequence>MTATKRFALPLILLACTGLAACGGVERDITLRKIRNTSNGPDEFTIVPNKPLESPPSFVELPEPTPGGVNRTDQQPLADAVAALGGRPGALEDRGVATSDGALVTAASRRGVDPTIRTTLAAEDEDFRARKSRWTKFRIFGGDEYYRAYSDETLESQAVKRLWRRAGAQTPSAPPEE</sequence>
<keyword evidence="1" id="KW-0732">Signal</keyword>
<reference evidence="2 3" key="1">
    <citation type="submission" date="2016-10" db="EMBL/GenBank/DDBJ databases">
        <authorList>
            <person name="de Groot N.N."/>
        </authorList>
    </citation>
    <scope>NUCLEOTIDE SEQUENCE [LARGE SCALE GENOMIC DNA]</scope>
    <source>
        <strain evidence="2 3">DSM 29619</strain>
    </source>
</reference>
<dbReference type="AlphaFoldDB" id="A0A1I1HVB9"/>
<organism evidence="2 3">
    <name type="scientific">Pseudooceanicola nitratireducens</name>
    <dbReference type="NCBI Taxonomy" id="517719"/>
    <lineage>
        <taxon>Bacteria</taxon>
        <taxon>Pseudomonadati</taxon>
        <taxon>Pseudomonadota</taxon>
        <taxon>Alphaproteobacteria</taxon>
        <taxon>Rhodobacterales</taxon>
        <taxon>Paracoccaceae</taxon>
        <taxon>Pseudooceanicola</taxon>
    </lineage>
</organism>
<dbReference type="EMBL" id="FOLX01000001">
    <property type="protein sequence ID" value="SFC28089.1"/>
    <property type="molecule type" value="Genomic_DNA"/>
</dbReference>
<dbReference type="PROSITE" id="PS51257">
    <property type="entry name" value="PROKAR_LIPOPROTEIN"/>
    <property type="match status" value="1"/>
</dbReference>
<accession>A0A1I1HVB9</accession>
<evidence type="ECO:0000313" key="2">
    <source>
        <dbReference type="EMBL" id="SFC28089.1"/>
    </source>
</evidence>
<protein>
    <submittedName>
        <fullName evidence="2">Beta-barrel assembly machine subunit BamF</fullName>
    </submittedName>
</protein>
<gene>
    <name evidence="2" type="ORF">SAMN05421762_0403</name>
</gene>
<dbReference type="RefSeq" id="WP_170848679.1">
    <property type="nucleotide sequence ID" value="NZ_FNZG01000002.1"/>
</dbReference>
<dbReference type="Proteomes" id="UP000231644">
    <property type="component" value="Unassembled WGS sequence"/>
</dbReference>
<evidence type="ECO:0000256" key="1">
    <source>
        <dbReference type="SAM" id="SignalP"/>
    </source>
</evidence>
<dbReference type="InterPro" id="IPR021395">
    <property type="entry name" value="DUF3035"/>
</dbReference>
<evidence type="ECO:0000313" key="3">
    <source>
        <dbReference type="Proteomes" id="UP000231644"/>
    </source>
</evidence>
<feature type="chain" id="PRO_5014161970" evidence="1">
    <location>
        <begin position="21"/>
        <end position="177"/>
    </location>
</feature>
<dbReference type="Pfam" id="PF11233">
    <property type="entry name" value="DUF3035"/>
    <property type="match status" value="1"/>
</dbReference>
<proteinExistence type="predicted"/>
<feature type="signal peptide" evidence="1">
    <location>
        <begin position="1"/>
        <end position="20"/>
    </location>
</feature>
<name>A0A1I1HVB9_9RHOB</name>